<organism evidence="2 3">
    <name type="scientific">Nosema bombycis (strain CQ1 / CVCC 102059)</name>
    <name type="common">Microsporidian parasite</name>
    <name type="synonym">Pebrine of silkworm</name>
    <dbReference type="NCBI Taxonomy" id="578461"/>
    <lineage>
        <taxon>Eukaryota</taxon>
        <taxon>Fungi</taxon>
        <taxon>Fungi incertae sedis</taxon>
        <taxon>Microsporidia</taxon>
        <taxon>Nosematidae</taxon>
        <taxon>Nosema</taxon>
    </lineage>
</organism>
<accession>R0KSY1</accession>
<evidence type="ECO:0000256" key="1">
    <source>
        <dbReference type="SAM" id="SignalP"/>
    </source>
</evidence>
<evidence type="ECO:0000313" key="2">
    <source>
        <dbReference type="EMBL" id="EOB13332.1"/>
    </source>
</evidence>
<evidence type="ECO:0000313" key="3">
    <source>
        <dbReference type="Proteomes" id="UP000016927"/>
    </source>
</evidence>
<proteinExistence type="predicted"/>
<keyword evidence="3" id="KW-1185">Reference proteome</keyword>
<dbReference type="HOGENOM" id="CLU_2386757_0_0_1"/>
<protein>
    <submittedName>
        <fullName evidence="2">Uncharacterized protein</fullName>
    </submittedName>
</protein>
<dbReference type="VEuPathDB" id="MicrosporidiaDB:NBO_81g0025"/>
<feature type="signal peptide" evidence="1">
    <location>
        <begin position="1"/>
        <end position="21"/>
    </location>
</feature>
<dbReference type="EMBL" id="KB908989">
    <property type="protein sequence ID" value="EOB13332.1"/>
    <property type="molecule type" value="Genomic_DNA"/>
</dbReference>
<reference evidence="2 3" key="1">
    <citation type="journal article" date="2013" name="BMC Genomics">
        <title>Comparative genomics of parasitic silkworm microsporidia reveal an association between genome expansion and host adaptation.</title>
        <authorList>
            <person name="Pan G."/>
            <person name="Xu J."/>
            <person name="Li T."/>
            <person name="Xia Q."/>
            <person name="Liu S.L."/>
            <person name="Zhang G."/>
            <person name="Li S."/>
            <person name="Li C."/>
            <person name="Liu H."/>
            <person name="Yang L."/>
            <person name="Liu T."/>
            <person name="Zhang X."/>
            <person name="Wu Z."/>
            <person name="Fan W."/>
            <person name="Dang X."/>
            <person name="Xiang H."/>
            <person name="Tao M."/>
            <person name="Li Y."/>
            <person name="Hu J."/>
            <person name="Li Z."/>
            <person name="Lin L."/>
            <person name="Luo J."/>
            <person name="Geng L."/>
            <person name="Wang L."/>
            <person name="Long M."/>
            <person name="Wan Y."/>
            <person name="He N."/>
            <person name="Zhang Z."/>
            <person name="Lu C."/>
            <person name="Keeling P.J."/>
            <person name="Wang J."/>
            <person name="Xiang Z."/>
            <person name="Zhou Z."/>
        </authorList>
    </citation>
    <scope>NUCLEOTIDE SEQUENCE [LARGE SCALE GENOMIC DNA]</scope>
    <source>
        <strain evidence="3">CQ1 / CVCC 102059</strain>
    </source>
</reference>
<name>R0KSY1_NOSB1</name>
<keyword evidence="1" id="KW-0732">Signal</keyword>
<feature type="chain" id="PRO_5004354413" evidence="1">
    <location>
        <begin position="22"/>
        <end position="94"/>
    </location>
</feature>
<sequence length="94" mass="10824">MKLFKIFCLLFTCTCNDEVSTKDGNDIQLITEQPRFKKSIDTENIENLKEENYKSPTFSKVYSELCSHCSECWDLVGLCCLWVATTSCILCCRC</sequence>
<gene>
    <name evidence="2" type="ORF">NBO_81g0025</name>
</gene>
<dbReference type="AlphaFoldDB" id="R0KSY1"/>
<dbReference type="Proteomes" id="UP000016927">
    <property type="component" value="Unassembled WGS sequence"/>
</dbReference>